<proteinExistence type="predicted"/>
<feature type="region of interest" description="Disordered" evidence="1">
    <location>
        <begin position="2300"/>
        <end position="2330"/>
    </location>
</feature>
<dbReference type="PANTHER" id="PTHR10887">
    <property type="entry name" value="DNA2/NAM7 HELICASE FAMILY"/>
    <property type="match status" value="1"/>
</dbReference>
<dbReference type="InterPro" id="IPR045055">
    <property type="entry name" value="DNA2/NAM7-like"/>
</dbReference>
<comment type="caution">
    <text evidence="4">The sequence shown here is derived from an EMBL/GenBank/DDBJ whole genome shotgun (WGS) entry which is preliminary data.</text>
</comment>
<feature type="compositionally biased region" description="Polar residues" evidence="1">
    <location>
        <begin position="2382"/>
        <end position="2392"/>
    </location>
</feature>
<feature type="compositionally biased region" description="Basic and acidic residues" evidence="1">
    <location>
        <begin position="411"/>
        <end position="422"/>
    </location>
</feature>
<feature type="compositionally biased region" description="Polar residues" evidence="1">
    <location>
        <begin position="1612"/>
        <end position="1621"/>
    </location>
</feature>
<feature type="compositionally biased region" description="Low complexity" evidence="1">
    <location>
        <begin position="1277"/>
        <end position="1288"/>
    </location>
</feature>
<dbReference type="InterPro" id="IPR027417">
    <property type="entry name" value="P-loop_NTPase"/>
</dbReference>
<feature type="compositionally biased region" description="Basic and acidic residues" evidence="1">
    <location>
        <begin position="862"/>
        <end position="921"/>
    </location>
</feature>
<feature type="compositionally biased region" description="Basic and acidic residues" evidence="1">
    <location>
        <begin position="772"/>
        <end position="785"/>
    </location>
</feature>
<dbReference type="OrthoDB" id="333148at2759"/>
<feature type="compositionally biased region" description="Basic and acidic residues" evidence="1">
    <location>
        <begin position="1425"/>
        <end position="1453"/>
    </location>
</feature>
<feature type="region of interest" description="Disordered" evidence="1">
    <location>
        <begin position="3344"/>
        <end position="3376"/>
    </location>
</feature>
<feature type="region of interest" description="Disordered" evidence="1">
    <location>
        <begin position="857"/>
        <end position="921"/>
    </location>
</feature>
<sequence length="3524" mass="372693">MTLPEEDENILFSTRVDASLVPLPRATPGEALDEAALLSLSELLGVRDIRDDEEVSAVIWDAYDRLHTQFARASPASSSSSSSSSASSSASYSASPSPSPSSYSSSVSCSSPLPATTVSPTTAHAFCDPAFVQDGFRVLYSFAFESDDPARAQQAAVVLRALSASLLRCSACVAAYAAGCRLFLACILRDRGAAAAACAPGDAPPPAPSLAQDEEEPHVLCARLQKKILAWDLLRILPVLARARARLSAGGRVIDLLDSEERARDKALPSFRERHLRSLLKSHGGHAAASDSPSARPPQPVLTPGQRGASSSISSPPRSSAPCVSLASTGPRPTDSSFSDPRACALLTALLDSSRLLYADFSFPLETAQEDLRDFGASLPTLLVDLLPRSPRARGDRRGDGEGGGAAHAATAEERGAREREAALQSSARSSAFFSPKGLAAETLEQLAAHQRTLQSLLRIHPAFADSGTSAPLASGAAGAASLFASPRASSALLEFSEEALAAAGASPATSLPPAVLLLRVLPGPLACLEPVLAALLRHPAAVAHLLLSFQTHAFPSLRLVACAALHLAALCRPALLGPACTAAATAVSPLAGLLSVVQLWTMLLHILARRLHQGVQGMAVRGGGGDLSSSAHAQRDGEESVRSTLHHLLLILRACHALFIVRAPATGGGGALTAAGIGAVVARDLFARLSPGEGEASSRAPQGLQHEQDDGKNNAERNERAGGGGEKTRRESDAAAARCLGSLTAVVEAELSGSAYDEATCLAAGLQAEVARRRGDERQGDREGGGQTLDANREREPAEAEADGADEDRRREGQACSVELLLGVEPSVPALGILLRALHVLARRFVQLWTLLQRLSPVPGDPRHPLGAEAERAGADAKTPRAAEPGRRSGGEREDSAETCAERRGEGDEPRKEAAHEIRRTHTGEKSWRLALPLEAAVVVLEAWETSFRELRSLEILVLRALLVVLSLLHKVLLSPAAAALFRDASSFAPSRPPSPCTSSLSSPASFSPHSSAASPAPHTRLGWCWLLRDAARGAQRRRRQLSATCAQLGAEAREPRLACAECPLARLQGDAGLPETSTRLQPSAGADEAEPRAAERRKGGAEGAGGGVQAYAENEEQRRLEERFLGGAAWACETIAGLSEELEQLLGGDGLAAESNMADGGSSGEVEPLAAADVNEGCASETREPRKAHAEGVIAPPAERSSDEEGNAKEVARLRSEILGGDERFHQQLRGEPQALSGGLSAADSWKDADLEVICVSSDSDVESLDAEKPRRADAAFSALALSSPSGDEAETQLSPWTPDEAQAGDAELAAGDARPRDRKAAGIRGSRGESASSAFASPLESLSDEEETFERARPAGARAPAPRPDRGEANWGDGACRRDAEDEARDAAPSPHAVVEVILSDDDDEGGSEQEEKTARRAGGSPRRDRGVSLRAGDDGGARTADSERQKETEGVEGGRSAAAEESGGSRLSSRCMPPPETRQKDAGVASSRTVCCASPPSTSSASVSSSSGSSESLFSSESSGSSLPSSPSPSPSPSPLPSPSSVAGSPFGPASHSPPASRDVGRLSKPSVFGPARASLSLPPARPAASARGAQPQPMLATGSGAAHAGEQKNSSLSAPRSSPDMAKVGLGTANGARGSPFSSLFPSPGSAAASSARAAASAPQRGEDVAALWATAAAAEMLHRKARDERVACEALCDMKRRQEEAVREKQRAAKASGAAAPRMETAAEARFPPLGLTSGKPGVYLPAAAAQKGREAFEMVVAEGEATKRARPDCQEPGSSGAPGLQGKAGAQDREERASSSSRLAFRSDLRSSSVPERRPASGAPSRGPSALPAHLAASSSLPSVLAAAAVQAAETRQRARRLLQARLDGALPPSRRDWQTKGAARGGGGLCGLLRTHGGRAADRASASSLGFAASPALPAGGFAPKSRLKEVAGRIGFDGPVVRYRERREATHTGPADCCAAEEGAPDDGDKQGERESLRREEEEKQRAESRKAEQIRRMRMELERGQEKEAAAPDAAAAPKRHTCLAPSSGLRRSFLRGRKPVGMPAETWSREQLKDWVRREVEEDARLRRDREEEVRRAERRRREEEEAQRKQLQEQEEARQRKKALERARVVVDADAAVDQFLWRLLHVDVFGLASGDEDAVLQRENARASSGKSSPRTPSPPAAPPAASADGANGVCRESPETGKVAGEGGASQGACTRQTPKFGSPASAQSPQQAGRGNLVAPLLFLELLHQLKQAFSDQPLEPRMCVLEELRREGPQWTLGRLAMARLCPQLAAFARATCSRSRGAGSRQRSFFNEAWPDRDARGRGDEPRAEREDGDRGNGFFPNFGVHELLLLLPVGSAYTRLLRSPEDLRGGGSAGGLQGAGDCERPEKSASSSASQTGEKSGASPSDDRDDRDDREALATETASTLEHALEVMRRYAGRTFADVAKEELRSWFLLGIVERVEEASLAGFSATAGGREKAGGGQLVLRLPQLVNWDLADPRAAPRHGMKRVPLHHVALNTSWVAISLTQLTTAVREVQAVFLSELSPRFSFLLNPTAPQSSAQSAAPQSSAQSAAPLLPPLSSLSSLSSASVRAASAASARSPALATAWFKQAVDRQLKSELLNASQAAAVRDVLTSETKLGLIQGPPGTGKTKTILALLSVLYGRLRDNQGARAGPSATVASPPAGLGSACREGVKKKILICAPSNAAVDEIAERVLTHGLFHPMTGEKLAPTCLRIGNVDRVRESVQSIALDVQVKRLRGLQESQLETSFQASLQELREKKKALIQQHQCVRFLSSRATSLDPARLHSAEYLDELVKAMLASPSFSSFFLSEPKDRGEETIRELLPPLARLGLYGLKDMRSTLDAQLEDVNASLARLFETRRQERPGLLPVCRQQVILSADIIFATLSSSASECLCPYTLATAGAAGNSGAPLRGASPARLLTSTVAPSLFSSLSGAFASPAGSAALLGAGAGARLTKDQKIAILQAQFCAQQPPFSYAYLIVDEAGQASELSCLIPLRLAPERCILVGDPQQLPSTVFSSLAEKRGLGRSLLERLMICIEEEKLLQTAERRAKEARADVEKASAAAQSDKERRRDARGGAETQGDADARDAQTEQEASTRKANRERTEPESDEEERKRKLVQGGVSLALDGKATTERPALKINLLATQYRMREAIARFPADAFYEGRLKTSASVALRPELPCFRLHWLFAPLKFFHVPSLEDRCRRGASGSLVNYEEARFVISLLRTLYVHFCQKTAQAAAAGAASPSPAHKLSDVSIITPYRQQVALLQQLLAEDSVLRAAPQKPEINTVDAFQGREKAIVIISFVRAASPAALAALAGTPEAEVRAETCKARPHAEAKDAPPARASSNGEPEAKKPRIFPPPVIWDLPAPMPASASAASSASVAPPTAQASSGLGSFATLGFVSDFRRLNVALTRARDALWIVGDGETLQTHPMFRRLLAFIQGLPGDAYIDVRRPPERLRQAMAAREARARSHDEGLLERFISAATADFMQLKAHMSAYKSIIFED</sequence>
<feature type="region of interest" description="Disordered" evidence="1">
    <location>
        <begin position="772"/>
        <end position="812"/>
    </location>
</feature>
<evidence type="ECO:0000256" key="1">
    <source>
        <dbReference type="SAM" id="MobiDB-lite"/>
    </source>
</evidence>
<feature type="compositionally biased region" description="Low complexity" evidence="1">
    <location>
        <begin position="310"/>
        <end position="322"/>
    </location>
</feature>
<dbReference type="PANTHER" id="PTHR10887:SF495">
    <property type="entry name" value="HELICASE SENATAXIN ISOFORM X1-RELATED"/>
    <property type="match status" value="1"/>
</dbReference>
<feature type="compositionally biased region" description="Pro residues" evidence="1">
    <location>
        <begin position="1530"/>
        <end position="1542"/>
    </location>
</feature>
<feature type="region of interest" description="Disordered" evidence="1">
    <location>
        <begin position="282"/>
        <end position="339"/>
    </location>
</feature>
<dbReference type="EMBL" id="NWUJ01000001">
    <property type="protein sequence ID" value="PFH38630.1"/>
    <property type="molecule type" value="Genomic_DNA"/>
</dbReference>
<feature type="region of interest" description="Disordered" evidence="1">
    <location>
        <begin position="1765"/>
        <end position="1839"/>
    </location>
</feature>
<keyword evidence="5" id="KW-1185">Reference proteome</keyword>
<feature type="compositionally biased region" description="Low complexity" evidence="1">
    <location>
        <begin position="998"/>
        <end position="1019"/>
    </location>
</feature>
<feature type="region of interest" description="Disordered" evidence="1">
    <location>
        <begin position="3071"/>
        <end position="3134"/>
    </location>
</feature>
<feature type="domain" description="DNA2/NAM7 helicase-like C-terminal" evidence="3">
    <location>
        <begin position="3155"/>
        <end position="3443"/>
    </location>
</feature>
<feature type="compositionally biased region" description="Polar residues" evidence="1">
    <location>
        <begin position="2202"/>
        <end position="2223"/>
    </location>
</feature>
<feature type="compositionally biased region" description="Basic and acidic residues" evidence="1">
    <location>
        <begin position="2399"/>
        <end position="2411"/>
    </location>
</feature>
<feature type="region of interest" description="Disordered" evidence="1">
    <location>
        <begin position="994"/>
        <end position="1019"/>
    </location>
</feature>
<dbReference type="GeneID" id="40306034"/>
<evidence type="ECO:0000259" key="3">
    <source>
        <dbReference type="Pfam" id="PF13087"/>
    </source>
</evidence>
<dbReference type="InterPro" id="IPR041677">
    <property type="entry name" value="DNA2/NAM7_AAA_11"/>
</dbReference>
<feature type="compositionally biased region" description="Basic and acidic residues" evidence="1">
    <location>
        <begin position="1091"/>
        <end position="1102"/>
    </location>
</feature>
<organism evidence="4 5">
    <name type="scientific">Besnoitia besnoiti</name>
    <name type="common">Apicomplexan protozoan</name>
    <dbReference type="NCBI Taxonomy" id="94643"/>
    <lineage>
        <taxon>Eukaryota</taxon>
        <taxon>Sar</taxon>
        <taxon>Alveolata</taxon>
        <taxon>Apicomplexa</taxon>
        <taxon>Conoidasida</taxon>
        <taxon>Coccidia</taxon>
        <taxon>Eucoccidiorida</taxon>
        <taxon>Eimeriorina</taxon>
        <taxon>Sarcocystidae</taxon>
        <taxon>Besnoitia</taxon>
    </lineage>
</organism>
<accession>A0A2A9MQY3</accession>
<evidence type="ECO:0000313" key="4">
    <source>
        <dbReference type="EMBL" id="PFH38630.1"/>
    </source>
</evidence>
<feature type="region of interest" description="Disordered" evidence="1">
    <location>
        <begin position="693"/>
        <end position="733"/>
    </location>
</feature>
<feature type="compositionally biased region" description="Basic and acidic residues" evidence="1">
    <location>
        <begin position="1767"/>
        <end position="1776"/>
    </location>
</feature>
<dbReference type="Pfam" id="PF13087">
    <property type="entry name" value="AAA_12"/>
    <property type="match status" value="1"/>
</dbReference>
<feature type="region of interest" description="Disordered" evidence="1">
    <location>
        <begin position="2361"/>
        <end position="2411"/>
    </location>
</feature>
<dbReference type="KEGG" id="bbes:BESB_009720"/>
<feature type="compositionally biased region" description="Basic and acidic residues" evidence="1">
    <location>
        <begin position="3101"/>
        <end position="3132"/>
    </location>
</feature>
<feature type="compositionally biased region" description="Low complexity" evidence="1">
    <location>
        <begin position="1638"/>
        <end position="1664"/>
    </location>
</feature>
<feature type="region of interest" description="Disordered" evidence="1">
    <location>
        <begin position="1262"/>
        <end position="1668"/>
    </location>
</feature>
<feature type="compositionally biased region" description="Low complexity" evidence="1">
    <location>
        <begin position="1497"/>
        <end position="1529"/>
    </location>
</feature>
<feature type="compositionally biased region" description="Acidic residues" evidence="1">
    <location>
        <begin position="1402"/>
        <end position="1412"/>
    </location>
</feature>
<feature type="domain" description="DNA2/NAM7 helicase helicase" evidence="2">
    <location>
        <begin position="2985"/>
        <end position="3034"/>
    </location>
</feature>
<feature type="region of interest" description="Disordered" evidence="1">
    <location>
        <begin position="390"/>
        <end position="422"/>
    </location>
</feature>
<dbReference type="InterPro" id="IPR041679">
    <property type="entry name" value="DNA2/NAM7-like_C"/>
</dbReference>
<feature type="compositionally biased region" description="Gly residues" evidence="1">
    <location>
        <begin position="2363"/>
        <end position="2372"/>
    </location>
</feature>
<feature type="compositionally biased region" description="Basic and acidic residues" evidence="1">
    <location>
        <begin position="1183"/>
        <end position="1192"/>
    </location>
</feature>
<dbReference type="RefSeq" id="XP_029222639.1">
    <property type="nucleotide sequence ID" value="XM_029359726.1"/>
</dbReference>
<gene>
    <name evidence="4" type="ORF">BESB_009720</name>
</gene>
<feature type="compositionally biased region" description="Basic and acidic residues" evidence="1">
    <location>
        <begin position="2307"/>
        <end position="2328"/>
    </location>
</feature>
<feature type="compositionally biased region" description="Basic and acidic residues" evidence="1">
    <location>
        <begin position="707"/>
        <end position="733"/>
    </location>
</feature>
<dbReference type="InterPro" id="IPR047187">
    <property type="entry name" value="SF1_C_Upf1"/>
</dbReference>
<dbReference type="VEuPathDB" id="ToxoDB:BESB_009720"/>
<name>A0A2A9MQY3_BESBE</name>
<feature type="region of interest" description="Disordered" evidence="1">
    <location>
        <begin position="1709"/>
        <end position="1744"/>
    </location>
</feature>
<feature type="region of interest" description="Disordered" evidence="1">
    <location>
        <begin position="1072"/>
        <end position="1115"/>
    </location>
</feature>
<dbReference type="STRING" id="94643.A0A2A9MQY3"/>
<dbReference type="GO" id="GO:0004386">
    <property type="term" value="F:helicase activity"/>
    <property type="evidence" value="ECO:0007669"/>
    <property type="project" value="InterPro"/>
</dbReference>
<feature type="region of interest" description="Disordered" evidence="1">
    <location>
        <begin position="2073"/>
        <end position="2113"/>
    </location>
</feature>
<dbReference type="SUPFAM" id="SSF52540">
    <property type="entry name" value="P-loop containing nucleoside triphosphate hydrolases"/>
    <property type="match status" value="1"/>
</dbReference>
<feature type="compositionally biased region" description="Low complexity" evidence="1">
    <location>
        <begin position="1715"/>
        <end position="1732"/>
    </location>
</feature>
<feature type="compositionally biased region" description="Basic and acidic residues" evidence="1">
    <location>
        <begin position="3083"/>
        <end position="3093"/>
    </location>
</feature>
<feature type="region of interest" description="Disordered" evidence="1">
    <location>
        <begin position="1951"/>
        <end position="2035"/>
    </location>
</feature>
<dbReference type="Proteomes" id="UP000224006">
    <property type="component" value="Chromosome I"/>
</dbReference>
<dbReference type="CDD" id="cd18808">
    <property type="entry name" value="SF1_C_Upf1"/>
    <property type="match status" value="1"/>
</dbReference>
<feature type="compositionally biased region" description="Basic and acidic residues" evidence="1">
    <location>
        <begin position="1202"/>
        <end position="1217"/>
    </location>
</feature>
<feature type="compositionally biased region" description="Low complexity" evidence="1">
    <location>
        <begin position="1458"/>
        <end position="1474"/>
    </location>
</feature>
<feature type="compositionally biased region" description="Low complexity" evidence="1">
    <location>
        <begin position="1574"/>
        <end position="1598"/>
    </location>
</feature>
<evidence type="ECO:0000313" key="5">
    <source>
        <dbReference type="Proteomes" id="UP000224006"/>
    </source>
</evidence>
<feature type="domain" description="DNA2/NAM7 helicase helicase" evidence="2">
    <location>
        <begin position="2615"/>
        <end position="2910"/>
    </location>
</feature>
<evidence type="ECO:0000259" key="2">
    <source>
        <dbReference type="Pfam" id="PF13086"/>
    </source>
</evidence>
<feature type="compositionally biased region" description="Basic and acidic residues" evidence="1">
    <location>
        <begin position="1808"/>
        <end position="1822"/>
    </location>
</feature>
<dbReference type="Pfam" id="PF13086">
    <property type="entry name" value="AAA_11"/>
    <property type="match status" value="2"/>
</dbReference>
<feature type="compositionally biased region" description="Basic and acidic residues" evidence="1">
    <location>
        <begin position="3344"/>
        <end position="3358"/>
    </location>
</feature>
<feature type="region of interest" description="Disordered" evidence="1">
    <location>
        <begin position="2150"/>
        <end position="2223"/>
    </location>
</feature>
<dbReference type="Gene3D" id="3.40.50.300">
    <property type="entry name" value="P-loop containing nucleotide triphosphate hydrolases"/>
    <property type="match status" value="2"/>
</dbReference>
<feature type="compositionally biased region" description="Basic and acidic residues" evidence="1">
    <location>
        <begin position="1972"/>
        <end position="2016"/>
    </location>
</feature>
<feature type="region of interest" description="Disordered" evidence="1">
    <location>
        <begin position="1177"/>
        <end position="1217"/>
    </location>
</feature>
<reference evidence="4 5" key="1">
    <citation type="submission" date="2017-09" db="EMBL/GenBank/DDBJ databases">
        <title>Genome sequencing of Besnoitia besnoiti strain Bb-Ger1.</title>
        <authorList>
            <person name="Schares G."/>
            <person name="Venepally P."/>
            <person name="Lorenzi H.A."/>
        </authorList>
    </citation>
    <scope>NUCLEOTIDE SEQUENCE [LARGE SCALE GENOMIC DNA]</scope>
    <source>
        <strain evidence="4 5">Bb-Ger1</strain>
    </source>
</reference>
<protein>
    <submittedName>
        <fullName evidence="4">Uncharacterized protein</fullName>
    </submittedName>
</protein>